<dbReference type="Gene3D" id="3.20.20.410">
    <property type="entry name" value="Protein of unknown function UPF0759"/>
    <property type="match status" value="1"/>
</dbReference>
<reference evidence="1 2" key="1">
    <citation type="submission" date="2020-08" db="EMBL/GenBank/DDBJ databases">
        <title>Genomic Encyclopedia of Type Strains, Phase IV (KMG-IV): sequencing the most valuable type-strain genomes for metagenomic binning, comparative biology and taxonomic classification.</title>
        <authorList>
            <person name="Goeker M."/>
        </authorList>
    </citation>
    <scope>NUCLEOTIDE SEQUENCE [LARGE SCALE GENOMIC DNA]</scope>
    <source>
        <strain evidence="1 2">DSM 25481</strain>
    </source>
</reference>
<sequence length="241" mass="25952">MRPQGLFIGTAGWAIPSRHAAAAPGDGSHLERYSRVFGAVEINSSFHRSHQRKTYERWADETPEGFRFAAKVPKAITHERSLAGCGPLIDAFANEVGGVGGKLAAVLVQQPASAAPDLAVAERFFEDLRAAVDAAIAFEPRHPAWFTAEADAWLAERRIARVAADPARAPGAAEPGGWPELRYYRWHGSPRIYYSDYDEAALAALKRRADADRAAGATVWCVFDNTASGAALGDALALARL</sequence>
<name>A0A7W6D5G9_9HYPH</name>
<dbReference type="PANTHER" id="PTHR30348:SF14">
    <property type="entry name" value="BLR8050 PROTEIN"/>
    <property type="match status" value="1"/>
</dbReference>
<organism evidence="1 2">
    <name type="scientific">Hansschlegelia beijingensis</name>
    <dbReference type="NCBI Taxonomy" id="1133344"/>
    <lineage>
        <taxon>Bacteria</taxon>
        <taxon>Pseudomonadati</taxon>
        <taxon>Pseudomonadota</taxon>
        <taxon>Alphaproteobacteria</taxon>
        <taxon>Hyphomicrobiales</taxon>
        <taxon>Methylopilaceae</taxon>
        <taxon>Hansschlegelia</taxon>
    </lineage>
</organism>
<dbReference type="InterPro" id="IPR036520">
    <property type="entry name" value="UPF0759_sf"/>
</dbReference>
<dbReference type="Pfam" id="PF01904">
    <property type="entry name" value="DUF72"/>
    <property type="match status" value="1"/>
</dbReference>
<dbReference type="RefSeq" id="WP_183396332.1">
    <property type="nucleotide sequence ID" value="NZ_JACIDR010000006.1"/>
</dbReference>
<dbReference type="AlphaFoldDB" id="A0A7W6D5G9"/>
<dbReference type="SUPFAM" id="SSF117396">
    <property type="entry name" value="TM1631-like"/>
    <property type="match status" value="1"/>
</dbReference>
<comment type="caution">
    <text evidence="1">The sequence shown here is derived from an EMBL/GenBank/DDBJ whole genome shotgun (WGS) entry which is preliminary data.</text>
</comment>
<keyword evidence="2" id="KW-1185">Reference proteome</keyword>
<accession>A0A7W6D5G9</accession>
<evidence type="ECO:0000313" key="2">
    <source>
        <dbReference type="Proteomes" id="UP000528964"/>
    </source>
</evidence>
<dbReference type="Proteomes" id="UP000528964">
    <property type="component" value="Unassembled WGS sequence"/>
</dbReference>
<dbReference type="EMBL" id="JACIDR010000006">
    <property type="protein sequence ID" value="MBB3974487.1"/>
    <property type="molecule type" value="Genomic_DNA"/>
</dbReference>
<evidence type="ECO:0000313" key="1">
    <source>
        <dbReference type="EMBL" id="MBB3974487.1"/>
    </source>
</evidence>
<dbReference type="PANTHER" id="PTHR30348">
    <property type="entry name" value="UNCHARACTERIZED PROTEIN YECE"/>
    <property type="match status" value="1"/>
</dbReference>
<protein>
    <submittedName>
        <fullName evidence="1">Uncharacterized protein YecE (DUF72 family)</fullName>
    </submittedName>
</protein>
<dbReference type="InterPro" id="IPR002763">
    <property type="entry name" value="DUF72"/>
</dbReference>
<proteinExistence type="predicted"/>
<gene>
    <name evidence="1" type="ORF">GGR24_003168</name>
</gene>